<evidence type="ECO:0000313" key="2">
    <source>
        <dbReference type="Proteomes" id="UP001412067"/>
    </source>
</evidence>
<keyword evidence="2" id="KW-1185">Reference proteome</keyword>
<organism evidence="1 2">
    <name type="scientific">Platanthera guangdongensis</name>
    <dbReference type="NCBI Taxonomy" id="2320717"/>
    <lineage>
        <taxon>Eukaryota</taxon>
        <taxon>Viridiplantae</taxon>
        <taxon>Streptophyta</taxon>
        <taxon>Embryophyta</taxon>
        <taxon>Tracheophyta</taxon>
        <taxon>Spermatophyta</taxon>
        <taxon>Magnoliopsida</taxon>
        <taxon>Liliopsida</taxon>
        <taxon>Asparagales</taxon>
        <taxon>Orchidaceae</taxon>
        <taxon>Orchidoideae</taxon>
        <taxon>Orchideae</taxon>
        <taxon>Orchidinae</taxon>
        <taxon>Platanthera</taxon>
    </lineage>
</organism>
<dbReference type="EMBL" id="JBBWWR010000009">
    <property type="protein sequence ID" value="KAK8962058.1"/>
    <property type="molecule type" value="Genomic_DNA"/>
</dbReference>
<dbReference type="Proteomes" id="UP001412067">
    <property type="component" value="Unassembled WGS sequence"/>
</dbReference>
<reference evidence="1 2" key="1">
    <citation type="journal article" date="2022" name="Nat. Plants">
        <title>Genomes of leafy and leafless Platanthera orchids illuminate the evolution of mycoheterotrophy.</title>
        <authorList>
            <person name="Li M.H."/>
            <person name="Liu K.W."/>
            <person name="Li Z."/>
            <person name="Lu H.C."/>
            <person name="Ye Q.L."/>
            <person name="Zhang D."/>
            <person name="Wang J.Y."/>
            <person name="Li Y.F."/>
            <person name="Zhong Z.M."/>
            <person name="Liu X."/>
            <person name="Yu X."/>
            <person name="Liu D.K."/>
            <person name="Tu X.D."/>
            <person name="Liu B."/>
            <person name="Hao Y."/>
            <person name="Liao X.Y."/>
            <person name="Jiang Y.T."/>
            <person name="Sun W.H."/>
            <person name="Chen J."/>
            <person name="Chen Y.Q."/>
            <person name="Ai Y."/>
            <person name="Zhai J.W."/>
            <person name="Wu S.S."/>
            <person name="Zhou Z."/>
            <person name="Hsiao Y.Y."/>
            <person name="Wu W.L."/>
            <person name="Chen Y.Y."/>
            <person name="Lin Y.F."/>
            <person name="Hsu J.L."/>
            <person name="Li C.Y."/>
            <person name="Wang Z.W."/>
            <person name="Zhao X."/>
            <person name="Zhong W.Y."/>
            <person name="Ma X.K."/>
            <person name="Ma L."/>
            <person name="Huang J."/>
            <person name="Chen G.Z."/>
            <person name="Huang M.Z."/>
            <person name="Huang L."/>
            <person name="Peng D.H."/>
            <person name="Luo Y.B."/>
            <person name="Zou S.Q."/>
            <person name="Chen S.P."/>
            <person name="Lan S."/>
            <person name="Tsai W.C."/>
            <person name="Van de Peer Y."/>
            <person name="Liu Z.J."/>
        </authorList>
    </citation>
    <scope>NUCLEOTIDE SEQUENCE [LARGE SCALE GENOMIC DNA]</scope>
    <source>
        <strain evidence="1">Lor288</strain>
    </source>
</reference>
<sequence>MAESRKPHLVAGKSILKYIKSTSDMGLLYGRDTSFNLHGFTDADYWEYCPQCSLDLI</sequence>
<proteinExistence type="predicted"/>
<name>A0ABR2MDI7_9ASPA</name>
<gene>
    <name evidence="1" type="ORF">KSP40_PGU001875</name>
</gene>
<comment type="caution">
    <text evidence="1">The sequence shown here is derived from an EMBL/GenBank/DDBJ whole genome shotgun (WGS) entry which is preliminary data.</text>
</comment>
<protein>
    <submittedName>
        <fullName evidence="1">Uncharacterized protein</fullName>
    </submittedName>
</protein>
<accession>A0ABR2MDI7</accession>
<evidence type="ECO:0000313" key="1">
    <source>
        <dbReference type="EMBL" id="KAK8962058.1"/>
    </source>
</evidence>